<accession>A0ABS4NEB0</accession>
<dbReference type="Proteomes" id="UP001166402">
    <property type="component" value="Unassembled WGS sequence"/>
</dbReference>
<gene>
    <name evidence="1" type="ORF">J2Z80_001538</name>
</gene>
<name>A0ABS4NEB0_9THEO</name>
<proteinExistence type="predicted"/>
<comment type="caution">
    <text evidence="1">The sequence shown here is derived from an EMBL/GenBank/DDBJ whole genome shotgun (WGS) entry which is preliminary data.</text>
</comment>
<organism evidence="1 2">
    <name type="scientific">Thermoanaerobacterium butyriciformans</name>
    <dbReference type="NCBI Taxonomy" id="1702242"/>
    <lineage>
        <taxon>Bacteria</taxon>
        <taxon>Bacillati</taxon>
        <taxon>Bacillota</taxon>
        <taxon>Clostridia</taxon>
        <taxon>Thermoanaerobacterales</taxon>
        <taxon>Thermoanaerobacteraceae</taxon>
        <taxon>Thermoanaerobacterium</taxon>
    </lineage>
</organism>
<dbReference type="EMBL" id="JAGGLT010000015">
    <property type="protein sequence ID" value="MBP2072015.1"/>
    <property type="molecule type" value="Genomic_DNA"/>
</dbReference>
<dbReference type="RefSeq" id="WP_209453832.1">
    <property type="nucleotide sequence ID" value="NZ_JAGGLT010000015.1"/>
</dbReference>
<evidence type="ECO:0000313" key="1">
    <source>
        <dbReference type="EMBL" id="MBP2072015.1"/>
    </source>
</evidence>
<protein>
    <submittedName>
        <fullName evidence="1">Uncharacterized protein</fullName>
    </submittedName>
</protein>
<dbReference type="CDD" id="cd09726">
    <property type="entry name" value="RAMP_I_III"/>
    <property type="match status" value="1"/>
</dbReference>
<keyword evidence="2" id="KW-1185">Reference proteome</keyword>
<evidence type="ECO:0000313" key="2">
    <source>
        <dbReference type="Proteomes" id="UP001166402"/>
    </source>
</evidence>
<sequence length="298" mass="34789">MRWYKLIFKQNQPIHIGSIEWGVINETEIFIPGWTMWGALTNQYLRTRGFNEIDKAKRIFEHITNFYPGVKCEKDECSNIDPLFPKYKEGNFYIGDYFEEQFKFEFVDTIVSTAVEPLSRKAKDESLHEFEFVLPMSKQNRSGSKQLYWIGLIGLEDGVIEKVKNFFKTSFKIYIGGDAKYGFGELELIYINELNDGERDLYEELKKWGLNENGYLFLDDSGDSLILKQFFEFSPKVKFEGEIKLLVESDFTQNIPRVLNAGYFVNIGSEMIKGDKNSKNSEELKNYQLFKGKLIKIG</sequence>
<reference evidence="1" key="1">
    <citation type="submission" date="2021-03" db="EMBL/GenBank/DDBJ databases">
        <title>Genomic Encyclopedia of Type Strains, Phase IV (KMG-IV): sequencing the most valuable type-strain genomes for metagenomic binning, comparative biology and taxonomic classification.</title>
        <authorList>
            <person name="Goeker M."/>
        </authorList>
    </citation>
    <scope>NUCLEOTIDE SEQUENCE</scope>
    <source>
        <strain evidence="1">DSM 101588</strain>
    </source>
</reference>